<evidence type="ECO:0000313" key="2">
    <source>
        <dbReference type="Proteomes" id="UP000478208"/>
    </source>
</evidence>
<sequence>MELSELVGQFNVIGSNQNEDGIAYQGTLNLTLDSNNRIVAHWVINSTQEQFGTGFFKDNILVINFNYKGYNTETFKGVVVYKCITKDVLDGFWSEKHGNPLYLGSERCFRIGTSSSIAIN</sequence>
<proteinExistence type="predicted"/>
<evidence type="ECO:0000313" key="1">
    <source>
        <dbReference type="EMBL" id="MUU78317.1"/>
    </source>
</evidence>
<dbReference type="AlphaFoldDB" id="A0A6L6UBN0"/>
<protein>
    <submittedName>
        <fullName evidence="1">Uncharacterized protein</fullName>
    </submittedName>
</protein>
<reference evidence="1 2" key="1">
    <citation type="submission" date="2019-12" db="EMBL/GenBank/DDBJ databases">
        <authorList>
            <person name="Li J."/>
        </authorList>
    </citation>
    <scope>NUCLEOTIDE SEQUENCE [LARGE SCALE GENOMIC DNA]</scope>
    <source>
        <strain evidence="1 2">HL2-2</strain>
    </source>
</reference>
<name>A0A6L6UBN0_9FLAO</name>
<dbReference type="RefSeq" id="WP_157363203.1">
    <property type="nucleotide sequence ID" value="NZ_WOWS01000002.1"/>
</dbReference>
<gene>
    <name evidence="1" type="ORF">GN138_07660</name>
</gene>
<comment type="caution">
    <text evidence="1">The sequence shown here is derived from an EMBL/GenBank/DDBJ whole genome shotgun (WGS) entry which is preliminary data.</text>
</comment>
<dbReference type="Proteomes" id="UP000478208">
    <property type="component" value="Unassembled WGS sequence"/>
</dbReference>
<keyword evidence="2" id="KW-1185">Reference proteome</keyword>
<dbReference type="EMBL" id="WOWS01000002">
    <property type="protein sequence ID" value="MUU78317.1"/>
    <property type="molecule type" value="Genomic_DNA"/>
</dbReference>
<organism evidence="1 2">
    <name type="scientific">Winogradskyella endarachnes</name>
    <dbReference type="NCBI Taxonomy" id="2681965"/>
    <lineage>
        <taxon>Bacteria</taxon>
        <taxon>Pseudomonadati</taxon>
        <taxon>Bacteroidota</taxon>
        <taxon>Flavobacteriia</taxon>
        <taxon>Flavobacteriales</taxon>
        <taxon>Flavobacteriaceae</taxon>
        <taxon>Winogradskyella</taxon>
    </lineage>
</organism>
<accession>A0A6L6UBN0</accession>